<sequence>MIPFDKRNEYKEQNDLFIHFFINDDKFVQLLSNPNKYIGELKSFKGVISPDFSLYRDMPYSEQASNTHINRSLGHYMQSQGLYVIPNVRWSDRRRFRWLRDGWYLLY</sequence>
<organism evidence="1 2">
    <name type="scientific">Helcococcus kunzii ATCC 51366</name>
    <dbReference type="NCBI Taxonomy" id="883114"/>
    <lineage>
        <taxon>Bacteria</taxon>
        <taxon>Bacillati</taxon>
        <taxon>Bacillota</taxon>
        <taxon>Tissierellia</taxon>
        <taxon>Tissierellales</taxon>
        <taxon>Peptoniphilaceae</taxon>
        <taxon>Helcococcus</taxon>
    </lineage>
</organism>
<dbReference type="HOGENOM" id="CLU_2206385_0_0_9"/>
<proteinExistence type="predicted"/>
<keyword evidence="2" id="KW-1185">Reference proteome</keyword>
<name>H3NR49_9FIRM</name>
<evidence type="ECO:0000313" key="1">
    <source>
        <dbReference type="EMBL" id="EHR31821.1"/>
    </source>
</evidence>
<dbReference type="STRING" id="883114.HMPREF9709_01810"/>
<dbReference type="InterPro" id="IPR025530">
    <property type="entry name" value="DUF4417"/>
</dbReference>
<dbReference type="Pfam" id="PF14386">
    <property type="entry name" value="DUF4417"/>
    <property type="match status" value="1"/>
</dbReference>
<dbReference type="EMBL" id="AGEI01000034">
    <property type="protein sequence ID" value="EHR31821.1"/>
    <property type="molecule type" value="Genomic_DNA"/>
</dbReference>
<gene>
    <name evidence="1" type="ORF">HMPREF9709_01810</name>
</gene>
<dbReference type="AlphaFoldDB" id="H3NR49"/>
<evidence type="ECO:0000313" key="2">
    <source>
        <dbReference type="Proteomes" id="UP000004191"/>
    </source>
</evidence>
<dbReference type="Proteomes" id="UP000004191">
    <property type="component" value="Unassembled WGS sequence"/>
</dbReference>
<accession>H3NR49</accession>
<reference evidence="1 2" key="1">
    <citation type="submission" date="2012-01" db="EMBL/GenBank/DDBJ databases">
        <title>The Genome Sequence of Helcococcus kunzii ATCC 51366.</title>
        <authorList>
            <consortium name="The Broad Institute Genome Sequencing Platform"/>
            <person name="Earl A."/>
            <person name="Ward D."/>
            <person name="Feldgarden M."/>
            <person name="Gevers D."/>
            <person name="Huys G."/>
            <person name="Young S.K."/>
            <person name="Zeng Q."/>
            <person name="Gargeya S."/>
            <person name="Fitzgerald M."/>
            <person name="Haas B."/>
            <person name="Abouelleil A."/>
            <person name="Alvarado L."/>
            <person name="Arachchi H.M."/>
            <person name="Berlin A."/>
            <person name="Chapman S.B."/>
            <person name="Gearin G."/>
            <person name="Goldberg J."/>
            <person name="Griggs A."/>
            <person name="Gujja S."/>
            <person name="Hansen M."/>
            <person name="Heiman D."/>
            <person name="Howarth C."/>
            <person name="Larimer J."/>
            <person name="Lui A."/>
            <person name="MacDonald P.J.P."/>
            <person name="McCowen C."/>
            <person name="Montmayeur A."/>
            <person name="Murphy C."/>
            <person name="Neiman D."/>
            <person name="Pearson M."/>
            <person name="Priest M."/>
            <person name="Roberts A."/>
            <person name="Saif S."/>
            <person name="Shea T."/>
            <person name="Sisk P."/>
            <person name="Stolte C."/>
            <person name="Sykes S."/>
            <person name="Wortman J."/>
            <person name="Nusbaum C."/>
            <person name="Birren B."/>
        </authorList>
    </citation>
    <scope>NUCLEOTIDE SEQUENCE [LARGE SCALE GENOMIC DNA]</scope>
    <source>
        <strain evidence="1 2">ATCC 51366</strain>
    </source>
</reference>
<protein>
    <submittedName>
        <fullName evidence="1">Uncharacterized protein</fullName>
    </submittedName>
</protein>
<comment type="caution">
    <text evidence="1">The sequence shown here is derived from an EMBL/GenBank/DDBJ whole genome shotgun (WGS) entry which is preliminary data.</text>
</comment>
<dbReference type="eggNOG" id="ENOG502ZC0W">
    <property type="taxonomic scope" value="Bacteria"/>
</dbReference>